<organism evidence="2 3">
    <name type="scientific">Cedecea davisae DSM 4568</name>
    <dbReference type="NCBI Taxonomy" id="566551"/>
    <lineage>
        <taxon>Bacteria</taxon>
        <taxon>Pseudomonadati</taxon>
        <taxon>Pseudomonadota</taxon>
        <taxon>Gammaproteobacteria</taxon>
        <taxon>Enterobacterales</taxon>
        <taxon>Enterobacteriaceae</taxon>
        <taxon>Cedecea</taxon>
    </lineage>
</organism>
<feature type="chain" id="PRO_5004510096" description="DUF1318 domain-containing protein" evidence="1">
    <location>
        <begin position="27"/>
        <end position="112"/>
    </location>
</feature>
<accession>S3IS41</accession>
<dbReference type="STRING" id="566551.HMPREF0201_02319"/>
<keyword evidence="1" id="KW-0732">Signal</keyword>
<dbReference type="Pfam" id="PF07027">
    <property type="entry name" value="DUF1318"/>
    <property type="match status" value="1"/>
</dbReference>
<dbReference type="HOGENOM" id="CLU_146585_1_0_6"/>
<name>S3IS41_9ENTR</name>
<evidence type="ECO:0000256" key="1">
    <source>
        <dbReference type="SAM" id="SignalP"/>
    </source>
</evidence>
<sequence length="112" mass="12256">MRGTGMKSILKGALALALLFSASAMALTLNEAREQGRVGETLSGYIAPIKQDQETLALVKSINDARAQHYQQLADTNNISINEVARLAWQKLVDRAPAGEYVRGLNGQWMKK</sequence>
<proteinExistence type="predicted"/>
<dbReference type="Proteomes" id="UP000014585">
    <property type="component" value="Unassembled WGS sequence"/>
</dbReference>
<protein>
    <recommendedName>
        <fullName evidence="4">DUF1318 domain-containing protein</fullName>
    </recommendedName>
</protein>
<gene>
    <name evidence="2" type="ORF">HMPREF0201_02319</name>
</gene>
<evidence type="ECO:0000313" key="2">
    <source>
        <dbReference type="EMBL" id="EPF16573.1"/>
    </source>
</evidence>
<comment type="caution">
    <text evidence="2">The sequence shown here is derived from an EMBL/GenBank/DDBJ whole genome shotgun (WGS) entry which is preliminary data.</text>
</comment>
<evidence type="ECO:0008006" key="4">
    <source>
        <dbReference type="Google" id="ProtNLM"/>
    </source>
</evidence>
<dbReference type="InterPro" id="IPR008309">
    <property type="entry name" value="YdbL"/>
</dbReference>
<dbReference type="PIRSF" id="PIRSF025560">
    <property type="entry name" value="UCP025560"/>
    <property type="match status" value="1"/>
</dbReference>
<dbReference type="AlphaFoldDB" id="S3IS41"/>
<dbReference type="PATRIC" id="fig|566551.4.peg.2135"/>
<feature type="signal peptide" evidence="1">
    <location>
        <begin position="1"/>
        <end position="26"/>
    </location>
</feature>
<dbReference type="EMBL" id="ATDT01000021">
    <property type="protein sequence ID" value="EPF16573.1"/>
    <property type="molecule type" value="Genomic_DNA"/>
</dbReference>
<reference evidence="2 3" key="1">
    <citation type="submission" date="2013-04" db="EMBL/GenBank/DDBJ databases">
        <authorList>
            <person name="Weinstock G."/>
            <person name="Sodergren E."/>
            <person name="Lobos E.A."/>
            <person name="Fulton L."/>
            <person name="Fulton R."/>
            <person name="Courtney L."/>
            <person name="Fronick C."/>
            <person name="O'Laughlin M."/>
            <person name="Godfrey J."/>
            <person name="Wilson R.M."/>
            <person name="Miner T."/>
            <person name="Farmer C."/>
            <person name="Delehaunty K."/>
            <person name="Cordes M."/>
            <person name="Minx P."/>
            <person name="Tomlinson C."/>
            <person name="Chen J."/>
            <person name="Wollam A."/>
            <person name="Pepin K.H."/>
            <person name="Palsikar V.B."/>
            <person name="Zhang X."/>
            <person name="Suruliraj S."/>
            <person name="Perna N.T."/>
            <person name="Plunkett G."/>
            <person name="Warren W."/>
            <person name="Mitreva M."/>
            <person name="Mardis E.R."/>
            <person name="Wilson R.K."/>
        </authorList>
    </citation>
    <scope>NUCLEOTIDE SEQUENCE [LARGE SCALE GENOMIC DNA]</scope>
    <source>
        <strain evidence="2 3">DSM 4568</strain>
    </source>
</reference>
<evidence type="ECO:0000313" key="3">
    <source>
        <dbReference type="Proteomes" id="UP000014585"/>
    </source>
</evidence>